<dbReference type="EMBL" id="CP005937">
    <property type="protein sequence ID" value="AHA75344.1"/>
    <property type="molecule type" value="Genomic_DNA"/>
</dbReference>
<dbReference type="RefSeq" id="WP_023523665.1">
    <property type="nucleotide sequence ID" value="NC_022875.1"/>
</dbReference>
<dbReference type="AlphaFoldDB" id="A0A9W3KM33"/>
<feature type="transmembrane region" description="Helical" evidence="1">
    <location>
        <begin position="17"/>
        <end position="35"/>
    </location>
</feature>
<keyword evidence="2" id="KW-0614">Plasmid</keyword>
<keyword evidence="1" id="KW-0472">Membrane</keyword>
<evidence type="ECO:0000313" key="2">
    <source>
        <dbReference type="EMBL" id="AHA75344.1"/>
    </source>
</evidence>
<keyword evidence="1" id="KW-0812">Transmembrane</keyword>
<reference evidence="2 3" key="1">
    <citation type="submission" date="2013-05" db="EMBL/GenBank/DDBJ databases">
        <title>Complete genome sequence of Bacillus thuringiensis YBT-1518, a typical strain with high toxicity to nematode.</title>
        <authorList>
            <person name="Wang P."/>
            <person name="Zhang C."/>
            <person name="Guo M."/>
            <person name="Guo S."/>
            <person name="Zhu Y."/>
            <person name="Zheng J."/>
            <person name="Zhu L."/>
            <person name="Ruan L."/>
            <person name="Peng D."/>
            <person name="Sun M."/>
        </authorList>
    </citation>
    <scope>NUCLEOTIDE SEQUENCE [LARGE SCALE GENOMIC DNA]</scope>
    <source>
        <strain evidence="2 3">YBT-1518</strain>
        <plasmid evidence="2 3">pBMB0230</plasmid>
    </source>
</reference>
<gene>
    <name evidence="2" type="ORF">YBT1518_34446</name>
</gene>
<evidence type="ECO:0000313" key="3">
    <source>
        <dbReference type="Proteomes" id="UP000018566"/>
    </source>
</evidence>
<evidence type="ECO:0000256" key="1">
    <source>
        <dbReference type="SAM" id="Phobius"/>
    </source>
</evidence>
<dbReference type="Proteomes" id="UP000018566">
    <property type="component" value="Plasmid pBMB0230"/>
</dbReference>
<name>A0A9W3KM33_BACTU</name>
<keyword evidence="1" id="KW-1133">Transmembrane helix</keyword>
<proteinExistence type="predicted"/>
<sequence>MQPFITVPKLDWIPTELYFTLPIFIFILAFVLKTYKRYLDNQREK</sequence>
<protein>
    <submittedName>
        <fullName evidence="2">Uncharacterized protein</fullName>
    </submittedName>
</protein>
<dbReference type="KEGG" id="bthu:YBT1518_34446"/>
<organism evidence="2 3">
    <name type="scientific">Bacillus thuringiensis YBT-1518</name>
    <dbReference type="NCBI Taxonomy" id="529122"/>
    <lineage>
        <taxon>Bacteria</taxon>
        <taxon>Bacillati</taxon>
        <taxon>Bacillota</taxon>
        <taxon>Bacilli</taxon>
        <taxon>Bacillales</taxon>
        <taxon>Bacillaceae</taxon>
        <taxon>Bacillus</taxon>
        <taxon>Bacillus cereus group</taxon>
    </lineage>
</organism>
<geneLocation type="plasmid" evidence="2 3">
    <name>pBMB0230</name>
</geneLocation>
<accession>A0A9W3KM33</accession>